<keyword evidence="6" id="KW-0472">Membrane</keyword>
<evidence type="ECO:0000313" key="10">
    <source>
        <dbReference type="Proteomes" id="UP000469159"/>
    </source>
</evidence>
<dbReference type="Pfam" id="PF01569">
    <property type="entry name" value="PAP2"/>
    <property type="match status" value="1"/>
</dbReference>
<evidence type="ECO:0000256" key="3">
    <source>
        <dbReference type="ARBA" id="ARBA00022692"/>
    </source>
</evidence>
<dbReference type="PANTHER" id="PTHR14969">
    <property type="entry name" value="SPHINGOSINE-1-PHOSPHATE PHOSPHOHYDROLASE"/>
    <property type="match status" value="1"/>
</dbReference>
<keyword evidence="10" id="KW-1185">Reference proteome</keyword>
<evidence type="ECO:0000259" key="8">
    <source>
        <dbReference type="SMART" id="SM00014"/>
    </source>
</evidence>
<keyword evidence="5" id="KW-1133">Transmembrane helix</keyword>
<keyword evidence="3" id="KW-0812">Transmembrane</keyword>
<evidence type="ECO:0000256" key="4">
    <source>
        <dbReference type="ARBA" id="ARBA00022801"/>
    </source>
</evidence>
<dbReference type="Proteomes" id="UP000469159">
    <property type="component" value="Unassembled WGS sequence"/>
</dbReference>
<dbReference type="PANTHER" id="PTHR14969:SF62">
    <property type="entry name" value="DECAPRENYLPHOSPHORYL-5-PHOSPHORIBOSE PHOSPHATASE RV3807C-RELATED"/>
    <property type="match status" value="1"/>
</dbReference>
<comment type="caution">
    <text evidence="9">The sequence shown here is derived from an EMBL/GenBank/DDBJ whole genome shotgun (WGS) entry which is preliminary data.</text>
</comment>
<sequence length="207" mass="22297">MSGNKLLGEAAEPLLQVDRTVRSVFLPYRGTLPVRILSWFSGLGDQPQLRLLAGGMLAAGLLRSDPRMARAGARMLLAHEAATSAKDMIKERIIRSRPRHARTEAEQEPRPGRDERKEQSSFPSGHTAGAVAVARAFSAEYPEHRQAVIRGAGLVALARVPGCAHYPTDIAAGAFIGAVAEAALGILWQSAIRLFSRQEGASNNHEC</sequence>
<evidence type="ECO:0000256" key="7">
    <source>
        <dbReference type="SAM" id="MobiDB-lite"/>
    </source>
</evidence>
<dbReference type="Gene3D" id="1.20.144.10">
    <property type="entry name" value="Phosphatidic acid phosphatase type 2/haloperoxidase"/>
    <property type="match status" value="1"/>
</dbReference>
<feature type="region of interest" description="Disordered" evidence="7">
    <location>
        <begin position="92"/>
        <end position="125"/>
    </location>
</feature>
<dbReference type="SUPFAM" id="SSF48317">
    <property type="entry name" value="Acid phosphatase/Vanadium-dependent haloperoxidase"/>
    <property type="match status" value="1"/>
</dbReference>
<dbReference type="InterPro" id="IPR036938">
    <property type="entry name" value="PAP2/HPO_sf"/>
</dbReference>
<protein>
    <submittedName>
        <fullName evidence="9">Phosphatase PAP2 family protein</fullName>
    </submittedName>
</protein>
<dbReference type="InterPro" id="IPR000326">
    <property type="entry name" value="PAP2/HPO"/>
</dbReference>
<feature type="domain" description="Phosphatidic acid phosphatase type 2/haloperoxidase" evidence="8">
    <location>
        <begin position="73"/>
        <end position="185"/>
    </location>
</feature>
<reference evidence="9 10" key="1">
    <citation type="submission" date="2019-12" db="EMBL/GenBank/DDBJ databases">
        <title>Genomic-based taxomic classification of the family Erythrobacteraceae.</title>
        <authorList>
            <person name="Xu L."/>
        </authorList>
    </citation>
    <scope>NUCLEOTIDE SEQUENCE [LARGE SCALE GENOMIC DNA]</scope>
    <source>
        <strain evidence="9 10">MCCC 1K02066</strain>
    </source>
</reference>
<name>A0A6I4UUN6_9SPHN</name>
<accession>A0A6I4UUN6</accession>
<dbReference type="GO" id="GO:0005886">
    <property type="term" value="C:plasma membrane"/>
    <property type="evidence" value="ECO:0007669"/>
    <property type="project" value="UniProtKB-SubCell"/>
</dbReference>
<gene>
    <name evidence="9" type="ORF">GRI75_12605</name>
</gene>
<dbReference type="OrthoDB" id="8004717at2"/>
<evidence type="ECO:0000256" key="5">
    <source>
        <dbReference type="ARBA" id="ARBA00022989"/>
    </source>
</evidence>
<dbReference type="EMBL" id="WTYK01000008">
    <property type="protein sequence ID" value="MXP42481.1"/>
    <property type="molecule type" value="Genomic_DNA"/>
</dbReference>
<evidence type="ECO:0000313" key="9">
    <source>
        <dbReference type="EMBL" id="MXP42481.1"/>
    </source>
</evidence>
<organism evidence="9 10">
    <name type="scientific">Croceibacterium soli</name>
    <dbReference type="NCBI Taxonomy" id="1739690"/>
    <lineage>
        <taxon>Bacteria</taxon>
        <taxon>Pseudomonadati</taxon>
        <taxon>Pseudomonadota</taxon>
        <taxon>Alphaproteobacteria</taxon>
        <taxon>Sphingomonadales</taxon>
        <taxon>Erythrobacteraceae</taxon>
        <taxon>Croceibacterium</taxon>
    </lineage>
</organism>
<evidence type="ECO:0000256" key="2">
    <source>
        <dbReference type="ARBA" id="ARBA00022475"/>
    </source>
</evidence>
<proteinExistence type="predicted"/>
<comment type="subcellular location">
    <subcellularLocation>
        <location evidence="1">Cell membrane</location>
        <topology evidence="1">Multi-pass membrane protein</topology>
    </subcellularLocation>
</comment>
<keyword evidence="4" id="KW-0378">Hydrolase</keyword>
<evidence type="ECO:0000256" key="6">
    <source>
        <dbReference type="ARBA" id="ARBA00023136"/>
    </source>
</evidence>
<dbReference type="RefSeq" id="WP_160747341.1">
    <property type="nucleotide sequence ID" value="NZ_WTYK01000008.1"/>
</dbReference>
<dbReference type="GO" id="GO:0016787">
    <property type="term" value="F:hydrolase activity"/>
    <property type="evidence" value="ECO:0007669"/>
    <property type="project" value="UniProtKB-KW"/>
</dbReference>
<dbReference type="AlphaFoldDB" id="A0A6I4UUN6"/>
<dbReference type="SMART" id="SM00014">
    <property type="entry name" value="acidPPc"/>
    <property type="match status" value="1"/>
</dbReference>
<evidence type="ECO:0000256" key="1">
    <source>
        <dbReference type="ARBA" id="ARBA00004651"/>
    </source>
</evidence>
<feature type="compositionally biased region" description="Basic and acidic residues" evidence="7">
    <location>
        <begin position="101"/>
        <end position="119"/>
    </location>
</feature>
<keyword evidence="2" id="KW-1003">Cell membrane</keyword>